<comment type="similarity">
    <text evidence="1">Belongs to the sulfatase family.</text>
</comment>
<gene>
    <name evidence="5" type="ORF">C5Y98_23725</name>
</gene>
<evidence type="ECO:0000256" key="2">
    <source>
        <dbReference type="ARBA" id="ARBA00022801"/>
    </source>
</evidence>
<proteinExistence type="inferred from homology"/>
<dbReference type="SUPFAM" id="SSF53649">
    <property type="entry name" value="Alkaline phosphatase-like"/>
    <property type="match status" value="1"/>
</dbReference>
<organism evidence="5 6">
    <name type="scientific">Blastopirellula marina</name>
    <dbReference type="NCBI Taxonomy" id="124"/>
    <lineage>
        <taxon>Bacteria</taxon>
        <taxon>Pseudomonadati</taxon>
        <taxon>Planctomycetota</taxon>
        <taxon>Planctomycetia</taxon>
        <taxon>Pirellulales</taxon>
        <taxon>Pirellulaceae</taxon>
        <taxon>Blastopirellula</taxon>
    </lineage>
</organism>
<feature type="domain" description="Sulfatase N-terminal" evidence="4">
    <location>
        <begin position="26"/>
        <end position="293"/>
    </location>
</feature>
<dbReference type="Gene3D" id="3.40.720.10">
    <property type="entry name" value="Alkaline Phosphatase, subunit A"/>
    <property type="match status" value="1"/>
</dbReference>
<reference evidence="5 6" key="1">
    <citation type="submission" date="2018-02" db="EMBL/GenBank/DDBJ databases">
        <title>Comparative genomes isolates from brazilian mangrove.</title>
        <authorList>
            <person name="Araujo J.E."/>
            <person name="Taketani R.G."/>
            <person name="Silva M.C.P."/>
            <person name="Loureco M.V."/>
            <person name="Andreote F.D."/>
        </authorList>
    </citation>
    <scope>NUCLEOTIDE SEQUENCE [LARGE SCALE GENOMIC DNA]</scope>
    <source>
        <strain evidence="5 6">NAP PRIS-MGV</strain>
    </source>
</reference>
<dbReference type="RefSeq" id="WP_105358046.1">
    <property type="nucleotide sequence ID" value="NZ_PUIB01000024.1"/>
</dbReference>
<dbReference type="Proteomes" id="UP000239388">
    <property type="component" value="Unassembled WGS sequence"/>
</dbReference>
<dbReference type="PANTHER" id="PTHR43751:SF1">
    <property type="entry name" value="SULFATASE ATSG-RELATED"/>
    <property type="match status" value="1"/>
</dbReference>
<dbReference type="PROSITE" id="PS00523">
    <property type="entry name" value="SULFATASE_1"/>
    <property type="match status" value="1"/>
</dbReference>
<evidence type="ECO:0000313" key="5">
    <source>
        <dbReference type="EMBL" id="PQO28791.1"/>
    </source>
</evidence>
<name>A0A2S8F9F8_9BACT</name>
<feature type="chain" id="PRO_5015745918" evidence="3">
    <location>
        <begin position="23"/>
        <end position="450"/>
    </location>
</feature>
<keyword evidence="2" id="KW-0378">Hydrolase</keyword>
<evidence type="ECO:0000256" key="1">
    <source>
        <dbReference type="ARBA" id="ARBA00008779"/>
    </source>
</evidence>
<protein>
    <submittedName>
        <fullName evidence="5">Arylsulfatase A family protein</fullName>
    </submittedName>
</protein>
<dbReference type="EMBL" id="PUIB01000024">
    <property type="protein sequence ID" value="PQO28791.1"/>
    <property type="molecule type" value="Genomic_DNA"/>
</dbReference>
<dbReference type="Pfam" id="PF00884">
    <property type="entry name" value="Sulfatase"/>
    <property type="match status" value="1"/>
</dbReference>
<dbReference type="CDD" id="cd16027">
    <property type="entry name" value="SGSH"/>
    <property type="match status" value="1"/>
</dbReference>
<dbReference type="OrthoDB" id="9803751at2"/>
<dbReference type="InterPro" id="IPR024607">
    <property type="entry name" value="Sulfatase_CS"/>
</dbReference>
<dbReference type="InterPro" id="IPR052701">
    <property type="entry name" value="GAG_Ulvan_Degrading_Sulfatases"/>
</dbReference>
<dbReference type="InterPro" id="IPR000917">
    <property type="entry name" value="Sulfatase_N"/>
</dbReference>
<dbReference type="AlphaFoldDB" id="A0A2S8F9F8"/>
<feature type="signal peptide" evidence="3">
    <location>
        <begin position="1"/>
        <end position="22"/>
    </location>
</feature>
<evidence type="ECO:0000256" key="3">
    <source>
        <dbReference type="SAM" id="SignalP"/>
    </source>
</evidence>
<dbReference type="InterPro" id="IPR017850">
    <property type="entry name" value="Alkaline_phosphatase_core_sf"/>
</dbReference>
<dbReference type="GO" id="GO:0016787">
    <property type="term" value="F:hydrolase activity"/>
    <property type="evidence" value="ECO:0007669"/>
    <property type="project" value="UniProtKB-KW"/>
</dbReference>
<sequence length="450" mass="51041">MKIAKPLFALLTLLLLTASVSANELPNIVVFLSDDHTLTDSSLYGSTDLQTPNMERIAKAGMTFDRAFVASPSCAPSRAALLTGLMPSRNGAEPNHSRPRKEIKKLPAYFQELGYEVVSFGKVGHYAQTPEYGFDIARHFKYHEDVAVPEALKWLKARESEKPLLLFVGTNWPHVPWPKAEDIDPKTIKIPLTHVHTPKTRAARAKYYQAIKTMDRELGEVYDLAYEKLGQDTLFLHTSDHGAQWPFSKWTLYDDGIRTPMIAVWPGKIEPGQRTDAMVSWVDILPTLYAATGQTPPEELDGRSFLPVLLGETKTHRDEIFTVHSGDGNNNVYPTRSVRTGRWKYIRNLHPEYKFLSHVTNVKKEDAYWPSWENKAKTGKEAARKVKRYLERPAEELYDLEADPSEQTNLATDPQHAETLDQLRGKLDAWMKEQGDQQKVYGEPTLLNPS</sequence>
<accession>A0A2S8F9F8</accession>
<dbReference type="PANTHER" id="PTHR43751">
    <property type="entry name" value="SULFATASE"/>
    <property type="match status" value="1"/>
</dbReference>
<comment type="caution">
    <text evidence="5">The sequence shown here is derived from an EMBL/GenBank/DDBJ whole genome shotgun (WGS) entry which is preliminary data.</text>
</comment>
<keyword evidence="3" id="KW-0732">Signal</keyword>
<evidence type="ECO:0000259" key="4">
    <source>
        <dbReference type="Pfam" id="PF00884"/>
    </source>
</evidence>
<evidence type="ECO:0000313" key="6">
    <source>
        <dbReference type="Proteomes" id="UP000239388"/>
    </source>
</evidence>